<evidence type="ECO:0000313" key="5">
    <source>
        <dbReference type="EMBL" id="GAY57229.1"/>
    </source>
</evidence>
<dbReference type="STRING" id="55188.A0A2H5PXX6"/>
<evidence type="ECO:0000259" key="4">
    <source>
        <dbReference type="Pfam" id="PF14215"/>
    </source>
</evidence>
<sequence>LERSKQLREHYKSLLEGETEQANKRPSATLSPEDLIDAEWYYLVCMSIVINSGHCLPGRALTNSEKNGYAMLSLQIVKYSVTL</sequence>
<keyword evidence="2" id="KW-0010">Activator</keyword>
<evidence type="ECO:0000313" key="6">
    <source>
        <dbReference type="Proteomes" id="UP000236630"/>
    </source>
</evidence>
<gene>
    <name evidence="5" type="ORF">CUMW_177820</name>
</gene>
<dbReference type="InterPro" id="IPR025610">
    <property type="entry name" value="MYC/MYB_N"/>
</dbReference>
<dbReference type="EMBL" id="BDQV01000157">
    <property type="protein sequence ID" value="GAY57229.1"/>
    <property type="molecule type" value="Genomic_DNA"/>
</dbReference>
<dbReference type="PANTHER" id="PTHR46266">
    <property type="entry name" value="TRANSCRIPTION FACTOR TT8"/>
    <property type="match status" value="1"/>
</dbReference>
<accession>A0A2H5PXX6</accession>
<evidence type="ECO:0000256" key="3">
    <source>
        <dbReference type="ARBA" id="ARBA00023163"/>
    </source>
</evidence>
<dbReference type="Pfam" id="PF14215">
    <property type="entry name" value="bHLH-MYC_N"/>
    <property type="match status" value="1"/>
</dbReference>
<organism evidence="5 6">
    <name type="scientific">Citrus unshiu</name>
    <name type="common">Satsuma mandarin</name>
    <name type="synonym">Citrus nobilis var. unshiu</name>
    <dbReference type="NCBI Taxonomy" id="55188"/>
    <lineage>
        <taxon>Eukaryota</taxon>
        <taxon>Viridiplantae</taxon>
        <taxon>Streptophyta</taxon>
        <taxon>Embryophyta</taxon>
        <taxon>Tracheophyta</taxon>
        <taxon>Spermatophyta</taxon>
        <taxon>Magnoliopsida</taxon>
        <taxon>eudicotyledons</taxon>
        <taxon>Gunneridae</taxon>
        <taxon>Pentapetalae</taxon>
        <taxon>rosids</taxon>
        <taxon>malvids</taxon>
        <taxon>Sapindales</taxon>
        <taxon>Rutaceae</taxon>
        <taxon>Aurantioideae</taxon>
        <taxon>Citrus</taxon>
    </lineage>
</organism>
<feature type="non-terminal residue" evidence="5">
    <location>
        <position position="1"/>
    </location>
</feature>
<dbReference type="AlphaFoldDB" id="A0A2H5PXX6"/>
<evidence type="ECO:0000256" key="1">
    <source>
        <dbReference type="ARBA" id="ARBA00023015"/>
    </source>
</evidence>
<keyword evidence="1" id="KW-0805">Transcription regulation</keyword>
<protein>
    <recommendedName>
        <fullName evidence="4">Transcription factor MYC/MYB N-terminal domain-containing protein</fullName>
    </recommendedName>
</protein>
<reference evidence="5 6" key="1">
    <citation type="journal article" date="2017" name="Front. Genet.">
        <title>Draft sequencing of the heterozygous diploid genome of Satsuma (Citrus unshiu Marc.) using a hybrid assembly approach.</title>
        <authorList>
            <person name="Shimizu T."/>
            <person name="Tanizawa Y."/>
            <person name="Mochizuki T."/>
            <person name="Nagasaki H."/>
            <person name="Yoshioka T."/>
            <person name="Toyoda A."/>
            <person name="Fujiyama A."/>
            <person name="Kaminuma E."/>
            <person name="Nakamura Y."/>
        </authorList>
    </citation>
    <scope>NUCLEOTIDE SEQUENCE [LARGE SCALE GENOMIC DNA]</scope>
    <source>
        <strain evidence="6">cv. Miyagawa wase</strain>
    </source>
</reference>
<comment type="caution">
    <text evidence="5">The sequence shown here is derived from an EMBL/GenBank/DDBJ whole genome shotgun (WGS) entry which is preliminary data.</text>
</comment>
<dbReference type="Proteomes" id="UP000236630">
    <property type="component" value="Unassembled WGS sequence"/>
</dbReference>
<evidence type="ECO:0000256" key="2">
    <source>
        <dbReference type="ARBA" id="ARBA00023159"/>
    </source>
</evidence>
<keyword evidence="6" id="KW-1185">Reference proteome</keyword>
<proteinExistence type="predicted"/>
<feature type="domain" description="Transcription factor MYC/MYB N-terminal" evidence="4">
    <location>
        <begin position="2"/>
        <end position="64"/>
    </location>
</feature>
<dbReference type="PANTHER" id="PTHR46266:SF1">
    <property type="entry name" value="TRANSCRIPTION FACTOR MYC1"/>
    <property type="match status" value="1"/>
</dbReference>
<name>A0A2H5PXX6_CITUN</name>
<keyword evidence="3" id="KW-0804">Transcription</keyword>